<feature type="region of interest" description="Disordered" evidence="5">
    <location>
        <begin position="206"/>
        <end position="230"/>
    </location>
</feature>
<gene>
    <name evidence="9" type="ORF">WA026_013758</name>
</gene>
<evidence type="ECO:0000313" key="10">
    <source>
        <dbReference type="Proteomes" id="UP001431783"/>
    </source>
</evidence>
<dbReference type="AlphaFoldDB" id="A0AAW1UXS7"/>
<keyword evidence="6" id="KW-0812">Transmembrane</keyword>
<evidence type="ECO:0000256" key="5">
    <source>
        <dbReference type="SAM" id="MobiDB-lite"/>
    </source>
</evidence>
<evidence type="ECO:0000313" key="9">
    <source>
        <dbReference type="EMBL" id="KAK9885883.1"/>
    </source>
</evidence>
<organism evidence="9 10">
    <name type="scientific">Henosepilachna vigintioctopunctata</name>
    <dbReference type="NCBI Taxonomy" id="420089"/>
    <lineage>
        <taxon>Eukaryota</taxon>
        <taxon>Metazoa</taxon>
        <taxon>Ecdysozoa</taxon>
        <taxon>Arthropoda</taxon>
        <taxon>Hexapoda</taxon>
        <taxon>Insecta</taxon>
        <taxon>Pterygota</taxon>
        <taxon>Neoptera</taxon>
        <taxon>Endopterygota</taxon>
        <taxon>Coleoptera</taxon>
        <taxon>Polyphaga</taxon>
        <taxon>Cucujiformia</taxon>
        <taxon>Coccinelloidea</taxon>
        <taxon>Coccinellidae</taxon>
        <taxon>Epilachninae</taxon>
        <taxon>Epilachnini</taxon>
        <taxon>Henosepilachna</taxon>
    </lineage>
</organism>
<feature type="domain" description="N-acetylmuramoyl-L-alanine amidase" evidence="7">
    <location>
        <begin position="250"/>
        <end position="387"/>
    </location>
</feature>
<dbReference type="SUPFAM" id="SSF55846">
    <property type="entry name" value="N-acetylmuramoyl-L-alanine amidase-like"/>
    <property type="match status" value="1"/>
</dbReference>
<dbReference type="SMART" id="SM00644">
    <property type="entry name" value="Ami_2"/>
    <property type="match status" value="1"/>
</dbReference>
<feature type="compositionally biased region" description="Basic and acidic residues" evidence="5">
    <location>
        <begin position="218"/>
        <end position="228"/>
    </location>
</feature>
<dbReference type="GO" id="GO:0045087">
    <property type="term" value="P:innate immune response"/>
    <property type="evidence" value="ECO:0007669"/>
    <property type="project" value="UniProtKB-KW"/>
</dbReference>
<reference evidence="9 10" key="1">
    <citation type="submission" date="2023-03" db="EMBL/GenBank/DDBJ databases">
        <title>Genome insight into feeding habits of ladybird beetles.</title>
        <authorList>
            <person name="Li H.-S."/>
            <person name="Huang Y.-H."/>
            <person name="Pang H."/>
        </authorList>
    </citation>
    <scope>NUCLEOTIDE SEQUENCE [LARGE SCALE GENOMIC DNA]</scope>
    <source>
        <strain evidence="9">SYSU_2023b</strain>
        <tissue evidence="9">Whole body</tissue>
    </source>
</reference>
<feature type="domain" description="Peptidoglycan recognition protein family" evidence="8">
    <location>
        <begin position="238"/>
        <end position="381"/>
    </location>
</feature>
<comment type="similarity">
    <text evidence="1">Belongs to the N-acetylmuramoyl-L-alanine amidase 2 family.</text>
</comment>
<name>A0AAW1UXS7_9CUCU</name>
<keyword evidence="3" id="KW-0391">Immunity</keyword>
<keyword evidence="2" id="KW-0399">Innate immunity</keyword>
<feature type="transmembrane region" description="Helical" evidence="6">
    <location>
        <begin position="172"/>
        <end position="195"/>
    </location>
</feature>
<dbReference type="GO" id="GO:0008745">
    <property type="term" value="F:N-acetylmuramoyl-L-alanine amidase activity"/>
    <property type="evidence" value="ECO:0007669"/>
    <property type="project" value="InterPro"/>
</dbReference>
<dbReference type="InterPro" id="IPR036505">
    <property type="entry name" value="Amidase/PGRP_sf"/>
</dbReference>
<evidence type="ECO:0000259" key="7">
    <source>
        <dbReference type="SMART" id="SM00644"/>
    </source>
</evidence>
<evidence type="ECO:0000259" key="8">
    <source>
        <dbReference type="SMART" id="SM00701"/>
    </source>
</evidence>
<feature type="region of interest" description="Disordered" evidence="5">
    <location>
        <begin position="1"/>
        <end position="23"/>
    </location>
</feature>
<evidence type="ECO:0000256" key="4">
    <source>
        <dbReference type="ARBA" id="ARBA00057187"/>
    </source>
</evidence>
<sequence length="404" mass="45406">MVKEADSFSINSNESNEYENEKWDSQLQLPNSNVAENGGAVILQQNGQDERQPTFGNISVTNGSDIHFGNKTFYQGSVTIQQFVYANGDKELKKVSESEVFPSAIKKLDINNVTNNLKIGIDNPSYDQEQEAVPKNGDIKVRTDVDNSDVKVDRVEQFEGRLLKKFVAEYKIALATSVTFILFLVIVATLLAFILRQDGVIKGKVISDQTDPRDDDEHEHNTPIKEPIDPNNLKPTKLKMVSRLEWLAQPPIQPTDPLKTPVPYVIISHTATENCSSQAQCVFQVRFIQTFHMESRGWWDIGYNFLIGGDGEAYIGRGWEKEGSHTYGYNKASIGIAFIGTFINTLPPKYQLETCKQLIAKGVELGYLKKDYKLLGARQLQATKSPGDELYAEIQKWPHWADGP</sequence>
<dbReference type="InterPro" id="IPR006619">
    <property type="entry name" value="PGRP_domain_met/bac"/>
</dbReference>
<evidence type="ECO:0000256" key="2">
    <source>
        <dbReference type="ARBA" id="ARBA00022588"/>
    </source>
</evidence>
<evidence type="ECO:0000256" key="3">
    <source>
        <dbReference type="ARBA" id="ARBA00022859"/>
    </source>
</evidence>
<dbReference type="GO" id="GO:0009253">
    <property type="term" value="P:peptidoglycan catabolic process"/>
    <property type="evidence" value="ECO:0007669"/>
    <property type="project" value="InterPro"/>
</dbReference>
<dbReference type="FunFam" id="3.40.80.10:FF:000001">
    <property type="entry name" value="Peptidoglycan recognition protein 1"/>
    <property type="match status" value="1"/>
</dbReference>
<dbReference type="SMART" id="SM00701">
    <property type="entry name" value="PGRP"/>
    <property type="match status" value="1"/>
</dbReference>
<dbReference type="Pfam" id="PF01510">
    <property type="entry name" value="Amidase_2"/>
    <property type="match status" value="1"/>
</dbReference>
<dbReference type="Proteomes" id="UP001431783">
    <property type="component" value="Unassembled WGS sequence"/>
</dbReference>
<dbReference type="PANTHER" id="PTHR11022">
    <property type="entry name" value="PEPTIDOGLYCAN RECOGNITION PROTEIN"/>
    <property type="match status" value="1"/>
</dbReference>
<dbReference type="PANTHER" id="PTHR11022:SF41">
    <property type="entry name" value="PEPTIDOGLYCAN-RECOGNITION PROTEIN LC-RELATED"/>
    <property type="match status" value="1"/>
</dbReference>
<dbReference type="EMBL" id="JARQZJ010000097">
    <property type="protein sequence ID" value="KAK9885883.1"/>
    <property type="molecule type" value="Genomic_DNA"/>
</dbReference>
<keyword evidence="6" id="KW-1133">Transmembrane helix</keyword>
<evidence type="ECO:0000256" key="1">
    <source>
        <dbReference type="ARBA" id="ARBA00007553"/>
    </source>
</evidence>
<dbReference type="GO" id="GO:0008270">
    <property type="term" value="F:zinc ion binding"/>
    <property type="evidence" value="ECO:0007669"/>
    <property type="project" value="InterPro"/>
</dbReference>
<accession>A0AAW1UXS7</accession>
<dbReference type="InterPro" id="IPR002502">
    <property type="entry name" value="Amidase_domain"/>
</dbReference>
<evidence type="ECO:0000256" key="6">
    <source>
        <dbReference type="SAM" id="Phobius"/>
    </source>
</evidence>
<comment type="function">
    <text evidence="4">Peptidoglycan-recognition protein probably involved in innate immunity by binding to peptidoglycans (PGN) of bacteria and activating the prophenoloxidase (proPO) cascade immune response. Binds to 1,3-beta-D-glucan and PGN.</text>
</comment>
<proteinExistence type="inferred from homology"/>
<comment type="caution">
    <text evidence="9">The sequence shown here is derived from an EMBL/GenBank/DDBJ whole genome shotgun (WGS) entry which is preliminary data.</text>
</comment>
<dbReference type="CDD" id="cd06583">
    <property type="entry name" value="PGRP"/>
    <property type="match status" value="1"/>
</dbReference>
<keyword evidence="6" id="KW-0472">Membrane</keyword>
<keyword evidence="10" id="KW-1185">Reference proteome</keyword>
<dbReference type="Gene3D" id="3.40.80.10">
    <property type="entry name" value="Peptidoglycan recognition protein-like"/>
    <property type="match status" value="1"/>
</dbReference>
<protein>
    <submittedName>
        <fullName evidence="9">Uncharacterized protein</fullName>
    </submittedName>
</protein>
<dbReference type="InterPro" id="IPR015510">
    <property type="entry name" value="PGRP"/>
</dbReference>